<dbReference type="HOGENOM" id="CLU_3089301_0_0_1"/>
<keyword evidence="4" id="KW-1185">Reference proteome</keyword>
<name>B0W5N0_CULQU</name>
<keyword evidence="1" id="KW-0732">Signal</keyword>
<accession>A0A1S4J5R0</accession>
<evidence type="ECO:0000256" key="1">
    <source>
        <dbReference type="SAM" id="SignalP"/>
    </source>
</evidence>
<evidence type="ECO:0000313" key="2">
    <source>
        <dbReference type="EMBL" id="EDS35513.1"/>
    </source>
</evidence>
<feature type="chain" id="PRO_5002755711" evidence="1">
    <location>
        <begin position="27"/>
        <end position="52"/>
    </location>
</feature>
<accession>B0W5N0</accession>
<evidence type="ECO:0000313" key="4">
    <source>
        <dbReference type="Proteomes" id="UP000002320"/>
    </source>
</evidence>
<dbReference type="VEuPathDB" id="VectorBase:CPIJ002345"/>
<protein>
    <submittedName>
        <fullName evidence="2 3">Uncharacterized protein</fullName>
    </submittedName>
</protein>
<dbReference type="KEGG" id="cqu:CpipJ_CPIJ002345"/>
<organism>
    <name type="scientific">Culex quinquefasciatus</name>
    <name type="common">Southern house mosquito</name>
    <name type="synonym">Culex pungens</name>
    <dbReference type="NCBI Taxonomy" id="7176"/>
    <lineage>
        <taxon>Eukaryota</taxon>
        <taxon>Metazoa</taxon>
        <taxon>Ecdysozoa</taxon>
        <taxon>Arthropoda</taxon>
        <taxon>Hexapoda</taxon>
        <taxon>Insecta</taxon>
        <taxon>Pterygota</taxon>
        <taxon>Neoptera</taxon>
        <taxon>Endopterygota</taxon>
        <taxon>Diptera</taxon>
        <taxon>Nematocera</taxon>
        <taxon>Culicoidea</taxon>
        <taxon>Culicidae</taxon>
        <taxon>Culicinae</taxon>
        <taxon>Culicini</taxon>
        <taxon>Culex</taxon>
        <taxon>Culex</taxon>
    </lineage>
</organism>
<dbReference type="AlphaFoldDB" id="B0W5N0"/>
<dbReference type="Proteomes" id="UP000002320">
    <property type="component" value="Unassembled WGS sequence"/>
</dbReference>
<dbReference type="EMBL" id="DS231843">
    <property type="protein sequence ID" value="EDS35513.1"/>
    <property type="molecule type" value="Genomic_DNA"/>
</dbReference>
<reference evidence="3" key="2">
    <citation type="submission" date="2020-05" db="UniProtKB">
        <authorList>
            <consortium name="EnsemblMetazoa"/>
        </authorList>
    </citation>
    <scope>IDENTIFICATION</scope>
    <source>
        <strain evidence="3">JHB</strain>
    </source>
</reference>
<reference evidence="2" key="1">
    <citation type="submission" date="2007-03" db="EMBL/GenBank/DDBJ databases">
        <title>Annotation of Culex pipiens quinquefasciatus.</title>
        <authorList>
            <consortium name="The Broad Institute Genome Sequencing Platform"/>
            <person name="Atkinson P.W."/>
            <person name="Hemingway J."/>
            <person name="Christensen B.M."/>
            <person name="Higgs S."/>
            <person name="Kodira C."/>
            <person name="Hannick L."/>
            <person name="Megy K."/>
            <person name="O'Leary S."/>
            <person name="Pearson M."/>
            <person name="Haas B.J."/>
            <person name="Mauceli E."/>
            <person name="Wortman J.R."/>
            <person name="Lee N.H."/>
            <person name="Guigo R."/>
            <person name="Stanke M."/>
            <person name="Alvarado L."/>
            <person name="Amedeo P."/>
            <person name="Antoine C.H."/>
            <person name="Arensburger P."/>
            <person name="Bidwell S.L."/>
            <person name="Crawford M."/>
            <person name="Camaro F."/>
            <person name="Devon K."/>
            <person name="Engels R."/>
            <person name="Hammond M."/>
            <person name="Howarth C."/>
            <person name="Koehrsen M."/>
            <person name="Lawson D."/>
            <person name="Montgomery P."/>
            <person name="Nene V."/>
            <person name="Nusbaum C."/>
            <person name="Puiu D."/>
            <person name="Romero-Severson J."/>
            <person name="Severson D.W."/>
            <person name="Shumway M."/>
            <person name="Sisk P."/>
            <person name="Stolte C."/>
            <person name="Zeng Q."/>
            <person name="Eisenstadt E."/>
            <person name="Fraser-Liggett C."/>
            <person name="Strausberg R."/>
            <person name="Galagan J."/>
            <person name="Birren B."/>
            <person name="Collins F.H."/>
        </authorList>
    </citation>
    <scope>NUCLEOTIDE SEQUENCE [LARGE SCALE GENOMIC DNA]</scope>
    <source>
        <strain evidence="2">JHB</strain>
    </source>
</reference>
<proteinExistence type="predicted"/>
<dbReference type="InParanoid" id="B0W5N0"/>
<sequence length="52" mass="6120">MRRRRVKWGCVVFCCCCWCVLPRGKGRPGKTTHPSGWRKNHSLMQIMLTLNM</sequence>
<gene>
    <name evidence="2" type="ORF">CpipJ_CPIJ002345</name>
</gene>
<evidence type="ECO:0000313" key="3">
    <source>
        <dbReference type="EnsemblMetazoa" id="CPIJ002345-PA"/>
    </source>
</evidence>
<dbReference type="EnsemblMetazoa" id="CPIJ002345-RA">
    <property type="protein sequence ID" value="CPIJ002345-PA"/>
    <property type="gene ID" value="CPIJ002345"/>
</dbReference>
<feature type="signal peptide" evidence="1">
    <location>
        <begin position="1"/>
        <end position="26"/>
    </location>
</feature>